<evidence type="ECO:0000313" key="2">
    <source>
        <dbReference type="EMBL" id="MDT8898346.1"/>
    </source>
</evidence>
<accession>A0ABU3NNC9</accession>
<feature type="transmembrane region" description="Helical" evidence="1">
    <location>
        <begin position="107"/>
        <end position="127"/>
    </location>
</feature>
<dbReference type="EMBL" id="JAUHMF010000002">
    <property type="protein sequence ID" value="MDT8898346.1"/>
    <property type="molecule type" value="Genomic_DNA"/>
</dbReference>
<feature type="transmembrane region" description="Helical" evidence="1">
    <location>
        <begin position="75"/>
        <end position="95"/>
    </location>
</feature>
<feature type="transmembrane region" description="Helical" evidence="1">
    <location>
        <begin position="279"/>
        <end position="295"/>
    </location>
</feature>
<feature type="transmembrane region" description="Helical" evidence="1">
    <location>
        <begin position="369"/>
        <end position="388"/>
    </location>
</feature>
<gene>
    <name evidence="2" type="ORF">QYE77_08705</name>
</gene>
<organism evidence="2 3">
    <name type="scientific">Thermanaerothrix solaris</name>
    <dbReference type="NCBI Taxonomy" id="3058434"/>
    <lineage>
        <taxon>Bacteria</taxon>
        <taxon>Bacillati</taxon>
        <taxon>Chloroflexota</taxon>
        <taxon>Anaerolineae</taxon>
        <taxon>Anaerolineales</taxon>
        <taxon>Anaerolineaceae</taxon>
        <taxon>Thermanaerothrix</taxon>
    </lineage>
</organism>
<evidence type="ECO:0000313" key="3">
    <source>
        <dbReference type="Proteomes" id="UP001254165"/>
    </source>
</evidence>
<proteinExistence type="predicted"/>
<feature type="transmembrane region" description="Helical" evidence="1">
    <location>
        <begin position="6"/>
        <end position="32"/>
    </location>
</feature>
<feature type="transmembrane region" description="Helical" evidence="1">
    <location>
        <begin position="239"/>
        <end position="255"/>
    </location>
</feature>
<dbReference type="Proteomes" id="UP001254165">
    <property type="component" value="Unassembled WGS sequence"/>
</dbReference>
<protein>
    <submittedName>
        <fullName evidence="2">Uncharacterized protein</fullName>
    </submittedName>
</protein>
<sequence length="456" mass="49996">MSRWHIALDLILTMLYLAGWALALIGLGWVGLAPLWRRLVRRDGCIALLPLLALAWLCGLLVNYSLVLIVSDLRLALGIGTALAVMGLAHLGFTLHRAVQAGNLAPGSSLTWLGTGLMLLLYVVPILTQPLQAWDARSIWFFHARMIYVAGALGPETGLQHPALVFSHPDYPNLIPALAAQLTTLRGFWNEYLPKAALGPAFLGLFALARQRIAFLFLLTALPFSLGGWLWNGYMDAHLALYLALGLLFIGRALRSEDDLDFFLGFTTLAFLPNIKNEGYLASLVSLIAWGIAAWQGRKFGRVGHWLEALTPKVTWFYCGLIALPMGLWNVKKALWGLNNDLQLGSAGSLARLLTRLGDGSLETILRMAYPYLQGGILVLLFSVTVLILQRRALPSTVHVALLTAGLYLLGLLAIYLATPHDLNWHLRTSISRTLLGVNAAAFVAGYFMLGEIEEK</sequence>
<keyword evidence="3" id="KW-1185">Reference proteome</keyword>
<feature type="transmembrane region" description="Helical" evidence="1">
    <location>
        <begin position="44"/>
        <end position="69"/>
    </location>
</feature>
<feature type="transmembrane region" description="Helical" evidence="1">
    <location>
        <begin position="400"/>
        <end position="419"/>
    </location>
</feature>
<evidence type="ECO:0000256" key="1">
    <source>
        <dbReference type="SAM" id="Phobius"/>
    </source>
</evidence>
<keyword evidence="1" id="KW-0812">Transmembrane</keyword>
<feature type="transmembrane region" description="Helical" evidence="1">
    <location>
        <begin position="315"/>
        <end position="331"/>
    </location>
</feature>
<feature type="transmembrane region" description="Helical" evidence="1">
    <location>
        <begin position="431"/>
        <end position="450"/>
    </location>
</feature>
<keyword evidence="1" id="KW-1133">Transmembrane helix</keyword>
<reference evidence="2 3" key="1">
    <citation type="submission" date="2023-07" db="EMBL/GenBank/DDBJ databases">
        <title>Novel species of Thermanaerothrix with wide hydrolytic capabilities.</title>
        <authorList>
            <person name="Zayulina K.S."/>
            <person name="Podosokorskaya O.A."/>
            <person name="Elcheninov A.G."/>
        </authorList>
    </citation>
    <scope>NUCLEOTIDE SEQUENCE [LARGE SCALE GENOMIC DNA]</scope>
    <source>
        <strain evidence="2 3">4228-RoL</strain>
    </source>
</reference>
<keyword evidence="1" id="KW-0472">Membrane</keyword>
<feature type="transmembrane region" description="Helical" evidence="1">
    <location>
        <begin position="213"/>
        <end position="232"/>
    </location>
</feature>
<dbReference type="RefSeq" id="WP_315625005.1">
    <property type="nucleotide sequence ID" value="NZ_JAUHMF010000002.1"/>
</dbReference>
<name>A0ABU3NNC9_9CHLR</name>
<comment type="caution">
    <text evidence="2">The sequence shown here is derived from an EMBL/GenBank/DDBJ whole genome shotgun (WGS) entry which is preliminary data.</text>
</comment>